<keyword evidence="4" id="KW-1185">Reference proteome</keyword>
<dbReference type="InterPro" id="IPR003615">
    <property type="entry name" value="HNH_nuc"/>
</dbReference>
<feature type="domain" description="HNH nuclease" evidence="2">
    <location>
        <begin position="323"/>
        <end position="375"/>
    </location>
</feature>
<evidence type="ECO:0000256" key="1">
    <source>
        <dbReference type="ARBA" id="ARBA00023450"/>
    </source>
</evidence>
<dbReference type="GO" id="GO:0004519">
    <property type="term" value="F:endonuclease activity"/>
    <property type="evidence" value="ECO:0007669"/>
    <property type="project" value="UniProtKB-KW"/>
</dbReference>
<organism evidence="3 4">
    <name type="scientific">Amycolatopsis minnesotensis</name>
    <dbReference type="NCBI Taxonomy" id="337894"/>
    <lineage>
        <taxon>Bacteria</taxon>
        <taxon>Bacillati</taxon>
        <taxon>Actinomycetota</taxon>
        <taxon>Actinomycetes</taxon>
        <taxon>Pseudonocardiales</taxon>
        <taxon>Pseudonocardiaceae</taxon>
        <taxon>Amycolatopsis</taxon>
    </lineage>
</organism>
<dbReference type="CDD" id="cd00085">
    <property type="entry name" value="HNHc"/>
    <property type="match status" value="1"/>
</dbReference>
<evidence type="ECO:0000313" key="3">
    <source>
        <dbReference type="EMBL" id="GAA1949584.1"/>
    </source>
</evidence>
<protein>
    <submittedName>
        <fullName evidence="3">HNH endonuclease signature motif containing protein</fullName>
    </submittedName>
</protein>
<dbReference type="SMART" id="SM00507">
    <property type="entry name" value="HNHc"/>
    <property type="match status" value="1"/>
</dbReference>
<evidence type="ECO:0000259" key="2">
    <source>
        <dbReference type="SMART" id="SM00507"/>
    </source>
</evidence>
<sequence>MSETSSLVPQRELWQLTSREKAAALREELMSLWQQESRVYQIIADLDNGGSRELGYPSTTALVAEIARTSSAAVRKMVARAIALNPSHGVGGVEIPAAAPLTGQAAAEGAISAQHADAIVAALRSIPATVSVEERERTEKTLVDLARNAGMSELAQGCQRLRDTLDPDGAEPRDTPEPARSMRWHTRKDGSVKFDGYLDPISGAKTLALLEPLAAARKDDPSDNPLVRGQAERNGDAFLEMVTLAASHPDSPNRSGTRADLIVTITLDDLKKELGKACLDMVTDITASEARILACDCKIIPAILDGQGQPLEMGRAKRLVTEAIRYMLAIRDCGCAFPGCSRKPRHCEAHHVLPWHAGGKTDLGNLVLLCGYHHRLLHNSDWTLRMVNGMPEFTPPAFLDPWRKPRTNTIHTAQPRAA</sequence>
<dbReference type="Proteomes" id="UP001501116">
    <property type="component" value="Unassembled WGS sequence"/>
</dbReference>
<keyword evidence="3" id="KW-0378">Hydrolase</keyword>
<keyword evidence="3" id="KW-0540">Nuclease</keyword>
<dbReference type="InterPro" id="IPR003870">
    <property type="entry name" value="DUF222"/>
</dbReference>
<comment type="similarity">
    <text evidence="1">Belongs to the Rv1128c/1148c/1588c/1702c/1945/3466 family.</text>
</comment>
<name>A0ABN2QED6_9PSEU</name>
<keyword evidence="3" id="KW-0255">Endonuclease</keyword>
<dbReference type="Gene3D" id="1.10.30.50">
    <property type="match status" value="1"/>
</dbReference>
<reference evidence="3 4" key="1">
    <citation type="journal article" date="2019" name="Int. J. Syst. Evol. Microbiol.">
        <title>The Global Catalogue of Microorganisms (GCM) 10K type strain sequencing project: providing services to taxonomists for standard genome sequencing and annotation.</title>
        <authorList>
            <consortium name="The Broad Institute Genomics Platform"/>
            <consortium name="The Broad Institute Genome Sequencing Center for Infectious Disease"/>
            <person name="Wu L."/>
            <person name="Ma J."/>
        </authorList>
    </citation>
    <scope>NUCLEOTIDE SEQUENCE [LARGE SCALE GENOMIC DNA]</scope>
    <source>
        <strain evidence="3 4">JCM 14545</strain>
    </source>
</reference>
<dbReference type="Pfam" id="PF02720">
    <property type="entry name" value="DUF222"/>
    <property type="match status" value="1"/>
</dbReference>
<dbReference type="InterPro" id="IPR002711">
    <property type="entry name" value="HNH"/>
</dbReference>
<dbReference type="Pfam" id="PF01844">
    <property type="entry name" value="HNH"/>
    <property type="match status" value="1"/>
</dbReference>
<gene>
    <name evidence="3" type="ORF">GCM10009754_17780</name>
</gene>
<evidence type="ECO:0000313" key="4">
    <source>
        <dbReference type="Proteomes" id="UP001501116"/>
    </source>
</evidence>
<proteinExistence type="inferred from homology"/>
<comment type="caution">
    <text evidence="3">The sequence shown here is derived from an EMBL/GenBank/DDBJ whole genome shotgun (WGS) entry which is preliminary data.</text>
</comment>
<accession>A0ABN2QED6</accession>
<dbReference type="RefSeq" id="WP_344415489.1">
    <property type="nucleotide sequence ID" value="NZ_BAAANN010000005.1"/>
</dbReference>
<dbReference type="EMBL" id="BAAANN010000005">
    <property type="protein sequence ID" value="GAA1949584.1"/>
    <property type="molecule type" value="Genomic_DNA"/>
</dbReference>